<keyword evidence="4" id="KW-0964">Secreted</keyword>
<dbReference type="InterPro" id="IPR036816">
    <property type="entry name" value="RNaseA-like_dom_sf"/>
</dbReference>
<dbReference type="Proteomes" id="UP000700334">
    <property type="component" value="Unassembled WGS sequence"/>
</dbReference>
<dbReference type="AlphaFoldDB" id="A0A8J6A379"/>
<evidence type="ECO:0000256" key="3">
    <source>
        <dbReference type="ARBA" id="ARBA00021355"/>
    </source>
</evidence>
<accession>A0A8J6A379</accession>
<organism evidence="12 13">
    <name type="scientific">Galemys pyrenaicus</name>
    <name type="common">Iberian desman</name>
    <name type="synonym">Pyrenean desman</name>
    <dbReference type="NCBI Taxonomy" id="202257"/>
    <lineage>
        <taxon>Eukaryota</taxon>
        <taxon>Metazoa</taxon>
        <taxon>Chordata</taxon>
        <taxon>Craniata</taxon>
        <taxon>Vertebrata</taxon>
        <taxon>Euteleostomi</taxon>
        <taxon>Mammalia</taxon>
        <taxon>Eutheria</taxon>
        <taxon>Laurasiatheria</taxon>
        <taxon>Eulipotyphla</taxon>
        <taxon>Talpidae</taxon>
        <taxon>Galemys</taxon>
    </lineage>
</organism>
<feature type="transmembrane region" description="Helical" evidence="10">
    <location>
        <begin position="38"/>
        <end position="64"/>
    </location>
</feature>
<keyword evidence="7" id="KW-0325">Glycoprotein</keyword>
<dbReference type="OrthoDB" id="9830114at2759"/>
<evidence type="ECO:0000256" key="8">
    <source>
        <dbReference type="ARBA" id="ARBA00023279"/>
    </source>
</evidence>
<evidence type="ECO:0000256" key="1">
    <source>
        <dbReference type="ARBA" id="ARBA00004613"/>
    </source>
</evidence>
<comment type="similarity">
    <text evidence="2">Belongs to the pancreatic ribonuclease family.</text>
</comment>
<protein>
    <recommendedName>
        <fullName evidence="3">Inactive ribonuclease-like protein 10</fullName>
    </recommendedName>
</protein>
<evidence type="ECO:0000256" key="4">
    <source>
        <dbReference type="ARBA" id="ARBA00022525"/>
    </source>
</evidence>
<keyword evidence="10" id="KW-0472">Membrane</keyword>
<evidence type="ECO:0000256" key="10">
    <source>
        <dbReference type="SAM" id="Phobius"/>
    </source>
</evidence>
<dbReference type="InterPro" id="IPR001427">
    <property type="entry name" value="RNaseA"/>
</dbReference>
<dbReference type="GO" id="GO:0003676">
    <property type="term" value="F:nucleic acid binding"/>
    <property type="evidence" value="ECO:0007669"/>
    <property type="project" value="InterPro"/>
</dbReference>
<feature type="domain" description="Ribonuclease A-domain" evidence="11">
    <location>
        <begin position="138"/>
        <end position="198"/>
    </location>
</feature>
<comment type="function">
    <text evidence="9">Secreted proximal epididymal protein required for post-testicular sperm maturation and male fertility. May be involved in sperm adhesion to the egg zona pellucida. Does not have ribonuclease activity.</text>
</comment>
<evidence type="ECO:0000313" key="13">
    <source>
        <dbReference type="Proteomes" id="UP000700334"/>
    </source>
</evidence>
<keyword evidence="8" id="KW-0278">Fertilization</keyword>
<dbReference type="PANTHER" id="PTHR11437:SF63">
    <property type="entry name" value="INACTIVE RIBONUCLEASE-LIKE PROTEIN 10"/>
    <property type="match status" value="1"/>
</dbReference>
<comment type="caution">
    <text evidence="12">The sequence shown here is derived from an EMBL/GenBank/DDBJ whole genome shotgun (WGS) entry which is preliminary data.</text>
</comment>
<dbReference type="GO" id="GO:0005576">
    <property type="term" value="C:extracellular region"/>
    <property type="evidence" value="ECO:0007669"/>
    <property type="project" value="UniProtKB-SubCell"/>
</dbReference>
<proteinExistence type="inferred from homology"/>
<name>A0A8J6A379_GALPY</name>
<evidence type="ECO:0000256" key="9">
    <source>
        <dbReference type="ARBA" id="ARBA00045197"/>
    </source>
</evidence>
<reference evidence="12" key="1">
    <citation type="journal article" date="2021" name="Evol. Appl.">
        <title>The genome of the Pyrenean desman and the effects of bottlenecks and inbreeding on the genomic landscape of an endangered species.</title>
        <authorList>
            <person name="Escoda L."/>
            <person name="Castresana J."/>
        </authorList>
    </citation>
    <scope>NUCLEOTIDE SEQUENCE</scope>
    <source>
        <strain evidence="12">IBE-C5619</strain>
    </source>
</reference>
<dbReference type="GO" id="GO:0050830">
    <property type="term" value="P:defense response to Gram-positive bacterium"/>
    <property type="evidence" value="ECO:0007669"/>
    <property type="project" value="TreeGrafter"/>
</dbReference>
<comment type="subcellular location">
    <subcellularLocation>
        <location evidence="1">Secreted</location>
    </subcellularLocation>
</comment>
<evidence type="ECO:0000313" key="12">
    <source>
        <dbReference type="EMBL" id="KAG8509770.1"/>
    </source>
</evidence>
<dbReference type="GO" id="GO:0007155">
    <property type="term" value="P:cell adhesion"/>
    <property type="evidence" value="ECO:0007669"/>
    <property type="project" value="UniProtKB-KW"/>
</dbReference>
<evidence type="ECO:0000256" key="6">
    <source>
        <dbReference type="ARBA" id="ARBA00022889"/>
    </source>
</evidence>
<gene>
    <name evidence="12" type="ORF">J0S82_020218</name>
</gene>
<dbReference type="Gene3D" id="3.10.130.10">
    <property type="entry name" value="Ribonuclease A-like domain"/>
    <property type="match status" value="1"/>
</dbReference>
<dbReference type="Pfam" id="PF00074">
    <property type="entry name" value="RnaseA"/>
    <property type="match status" value="1"/>
</dbReference>
<dbReference type="PANTHER" id="PTHR11437">
    <property type="entry name" value="RIBONUCLEASE"/>
    <property type="match status" value="1"/>
</dbReference>
<dbReference type="GO" id="GO:0007338">
    <property type="term" value="P:single fertilization"/>
    <property type="evidence" value="ECO:0007669"/>
    <property type="project" value="UniProtKB-KW"/>
</dbReference>
<dbReference type="InterPro" id="IPR023412">
    <property type="entry name" value="RNaseA_domain"/>
</dbReference>
<sequence length="233" mass="26064">MGSDIWSIVIKQQQLPLWDEGKSLQVQGGKMKLTLVQIFFMLLLLLLGLGMGLGLGLHMAAAVLEDSDQSLNEFWSSDSQDKVEATKEGKGIRSTETLVLSDKALVLPGWPEETILSEDEVGGNKMLRTEPFFDSNKDYLRHDWMARECNAMMENKMKEHNHTCVSHYTFIHEDTETVKAVCNSPVVACELKGAKCHRKITSATTDDFCYASKKDVGPGVEELGRSVEQENHK</sequence>
<evidence type="ECO:0000256" key="5">
    <source>
        <dbReference type="ARBA" id="ARBA00022729"/>
    </source>
</evidence>
<keyword evidence="13" id="KW-1185">Reference proteome</keyword>
<keyword evidence="10" id="KW-0812">Transmembrane</keyword>
<dbReference type="EMBL" id="JAGFMF010011926">
    <property type="protein sequence ID" value="KAG8509770.1"/>
    <property type="molecule type" value="Genomic_DNA"/>
</dbReference>
<evidence type="ECO:0000259" key="11">
    <source>
        <dbReference type="Pfam" id="PF00074"/>
    </source>
</evidence>
<evidence type="ECO:0000256" key="2">
    <source>
        <dbReference type="ARBA" id="ARBA00005600"/>
    </source>
</evidence>
<evidence type="ECO:0000256" key="7">
    <source>
        <dbReference type="ARBA" id="ARBA00023180"/>
    </source>
</evidence>
<keyword evidence="6" id="KW-0130">Cell adhesion</keyword>
<dbReference type="SUPFAM" id="SSF54076">
    <property type="entry name" value="RNase A-like"/>
    <property type="match status" value="1"/>
</dbReference>
<keyword evidence="5" id="KW-0732">Signal</keyword>
<keyword evidence="10" id="KW-1133">Transmembrane helix</keyword>